<gene>
    <name evidence="2" type="ORF">IAB90_02205</name>
</gene>
<dbReference type="AlphaFoldDB" id="A0A9D1AEV8"/>
<sequence length="318" mass="35545">MRFKHTINVLIDNFRVTYKLLVYLLIVILISIGLSAAIIVPFVNRLDNVEYFANIVQSFNTMLDDIVHGNLSGLASYFESISANFNELITYLGDHPSDLVLSSLALIFVGLIRRFFIGLGNYTAGALINDKMAMQANSSFTGTLIKNLGKASLYSVIYLPMSFVYDVGCATILYLILFFAMRLPIMIAVLLFVVFMILLMGVKMMFTTDWLPAIICGKKSVVGGFKYSFMRESGNSGSVYSFFASSSVAILAFNVLAAIGTFGAALIITIPLSYLYLLCYEFVNYCDSNKIKYFTDKRTIVKPELEQETSREQFLRGE</sequence>
<feature type="transmembrane region" description="Helical" evidence="1">
    <location>
        <begin position="239"/>
        <end position="259"/>
    </location>
</feature>
<dbReference type="Proteomes" id="UP000824179">
    <property type="component" value="Unassembled WGS sequence"/>
</dbReference>
<feature type="transmembrane region" description="Helical" evidence="1">
    <location>
        <begin position="265"/>
        <end position="283"/>
    </location>
</feature>
<keyword evidence="1" id="KW-0472">Membrane</keyword>
<accession>A0A9D1AEV8</accession>
<dbReference type="EMBL" id="DVHB01000044">
    <property type="protein sequence ID" value="HIR39172.1"/>
    <property type="molecule type" value="Genomic_DNA"/>
</dbReference>
<feature type="transmembrane region" description="Helical" evidence="1">
    <location>
        <begin position="20"/>
        <end position="43"/>
    </location>
</feature>
<reference evidence="2" key="1">
    <citation type="submission" date="2020-10" db="EMBL/GenBank/DDBJ databases">
        <authorList>
            <person name="Gilroy R."/>
        </authorList>
    </citation>
    <scope>NUCLEOTIDE SEQUENCE</scope>
    <source>
        <strain evidence="2">ChiW25-3613</strain>
    </source>
</reference>
<feature type="transmembrane region" description="Helical" evidence="1">
    <location>
        <begin position="183"/>
        <end position="202"/>
    </location>
</feature>
<keyword evidence="1" id="KW-1133">Transmembrane helix</keyword>
<feature type="transmembrane region" description="Helical" evidence="1">
    <location>
        <begin position="99"/>
        <end position="116"/>
    </location>
</feature>
<organism evidence="2 3">
    <name type="scientific">Candidatus Coproplasma stercoripullorum</name>
    <dbReference type="NCBI Taxonomy" id="2840751"/>
    <lineage>
        <taxon>Bacteria</taxon>
        <taxon>Bacillati</taxon>
        <taxon>Bacillota</taxon>
        <taxon>Clostridia</taxon>
        <taxon>Eubacteriales</taxon>
        <taxon>Candidatus Coproplasma</taxon>
    </lineage>
</organism>
<reference evidence="2" key="2">
    <citation type="journal article" date="2021" name="PeerJ">
        <title>Extensive microbial diversity within the chicken gut microbiome revealed by metagenomics and culture.</title>
        <authorList>
            <person name="Gilroy R."/>
            <person name="Ravi A."/>
            <person name="Getino M."/>
            <person name="Pursley I."/>
            <person name="Horton D.L."/>
            <person name="Alikhan N.F."/>
            <person name="Baker D."/>
            <person name="Gharbi K."/>
            <person name="Hall N."/>
            <person name="Watson M."/>
            <person name="Adriaenssens E.M."/>
            <person name="Foster-Nyarko E."/>
            <person name="Jarju S."/>
            <person name="Secka A."/>
            <person name="Antonio M."/>
            <person name="Oren A."/>
            <person name="Chaudhuri R.R."/>
            <person name="La Ragione R."/>
            <person name="Hildebrand F."/>
            <person name="Pallen M.J."/>
        </authorList>
    </citation>
    <scope>NUCLEOTIDE SEQUENCE</scope>
    <source>
        <strain evidence="2">ChiW25-3613</strain>
    </source>
</reference>
<protein>
    <submittedName>
        <fullName evidence="2">Uncharacterized protein</fullName>
    </submittedName>
</protein>
<comment type="caution">
    <text evidence="2">The sequence shown here is derived from an EMBL/GenBank/DDBJ whole genome shotgun (WGS) entry which is preliminary data.</text>
</comment>
<evidence type="ECO:0000313" key="3">
    <source>
        <dbReference type="Proteomes" id="UP000824179"/>
    </source>
</evidence>
<feature type="transmembrane region" description="Helical" evidence="1">
    <location>
        <begin position="156"/>
        <end position="177"/>
    </location>
</feature>
<proteinExistence type="predicted"/>
<evidence type="ECO:0000256" key="1">
    <source>
        <dbReference type="SAM" id="Phobius"/>
    </source>
</evidence>
<keyword evidence="1" id="KW-0812">Transmembrane</keyword>
<evidence type="ECO:0000313" key="2">
    <source>
        <dbReference type="EMBL" id="HIR39172.1"/>
    </source>
</evidence>
<name>A0A9D1AEV8_9FIRM</name>